<dbReference type="InterPro" id="IPR035899">
    <property type="entry name" value="DBL_dom_sf"/>
</dbReference>
<dbReference type="PANTHER" id="PTHR46006:SF5">
    <property type="entry name" value="DH DOMAIN-CONTAINING PROTEIN"/>
    <property type="match status" value="1"/>
</dbReference>
<evidence type="ECO:0000256" key="1">
    <source>
        <dbReference type="ARBA" id="ARBA00004496"/>
    </source>
</evidence>
<evidence type="ECO:0000313" key="6">
    <source>
        <dbReference type="Proteomes" id="UP000288716"/>
    </source>
</evidence>
<dbReference type="PANTHER" id="PTHR46006">
    <property type="entry name" value="RHO GUANINE NUCLEOTIDE EXCHANGE FACTOR AT 64C, ISOFORM A"/>
    <property type="match status" value="1"/>
</dbReference>
<dbReference type="EMBL" id="NCKV01003841">
    <property type="protein sequence ID" value="RWS25318.1"/>
    <property type="molecule type" value="Genomic_DNA"/>
</dbReference>
<dbReference type="VEuPathDB" id="VectorBase:LDEU006722"/>
<dbReference type="FunFam" id="1.20.900.10:FF:000038">
    <property type="entry name" value="Myosin-M heavy chain"/>
    <property type="match status" value="1"/>
</dbReference>
<evidence type="ECO:0000259" key="4">
    <source>
        <dbReference type="PROSITE" id="PS50010"/>
    </source>
</evidence>
<dbReference type="GO" id="GO:0031097">
    <property type="term" value="C:medial cortex"/>
    <property type="evidence" value="ECO:0007669"/>
    <property type="project" value="UniProtKB-ARBA"/>
</dbReference>
<dbReference type="CDD" id="cd00160">
    <property type="entry name" value="RhoGEF"/>
    <property type="match status" value="1"/>
</dbReference>
<dbReference type="Proteomes" id="UP000288716">
    <property type="component" value="Unassembled WGS sequence"/>
</dbReference>
<dbReference type="AlphaFoldDB" id="A0A443SCP3"/>
<dbReference type="SMART" id="SM00325">
    <property type="entry name" value="RhoGEF"/>
    <property type="match status" value="1"/>
</dbReference>
<dbReference type="InterPro" id="IPR051480">
    <property type="entry name" value="Endocytic_GEF_Adapter"/>
</dbReference>
<keyword evidence="2" id="KW-0963">Cytoplasm</keyword>
<accession>A0A443SCP3</accession>
<organism evidence="5 6">
    <name type="scientific">Leptotrombidium deliense</name>
    <dbReference type="NCBI Taxonomy" id="299467"/>
    <lineage>
        <taxon>Eukaryota</taxon>
        <taxon>Metazoa</taxon>
        <taxon>Ecdysozoa</taxon>
        <taxon>Arthropoda</taxon>
        <taxon>Chelicerata</taxon>
        <taxon>Arachnida</taxon>
        <taxon>Acari</taxon>
        <taxon>Acariformes</taxon>
        <taxon>Trombidiformes</taxon>
        <taxon>Prostigmata</taxon>
        <taxon>Anystina</taxon>
        <taxon>Parasitengona</taxon>
        <taxon>Trombiculoidea</taxon>
        <taxon>Trombiculidae</taxon>
        <taxon>Leptotrombidium</taxon>
    </lineage>
</organism>
<protein>
    <submittedName>
        <fullName evidence="5">Myosin-M heavy chain-like protein</fullName>
    </submittedName>
</protein>
<gene>
    <name evidence="5" type="ORF">B4U80_09947</name>
</gene>
<name>A0A443SCP3_9ACAR</name>
<dbReference type="InterPro" id="IPR000219">
    <property type="entry name" value="DH_dom"/>
</dbReference>
<feature type="domain" description="DH" evidence="4">
    <location>
        <begin position="172"/>
        <end position="379"/>
    </location>
</feature>
<dbReference type="OrthoDB" id="2015333at2759"/>
<dbReference type="Gene3D" id="1.20.900.10">
    <property type="entry name" value="Dbl homology (DH) domain"/>
    <property type="match status" value="1"/>
</dbReference>
<sequence>MFDGASRDEILEYLQGARERVEILINCNDAGDHHLDTNGYSMQKLTHKINITNSIITSGVSNNRRNRTSNVSNSSTDSAVTTISTDSMDTEDESIKCTISNLNTRVERNDSGVGIETSKPLRIRRSLNVDFMNEGDHYCADCEHVMDPCRDEQSQVIFYSLVCEKCEKKRNERKEIISEFVDTEFKYGRDLRITREEFYKPIQVAGLLTKEHLKSVFINLDQLIEVNSMFSEKLQDALDIAIEQGDEVCVHCKSDVLKYFYSQDFTTVNIGKLFMECSEMLNAFETYCVGQGNASVVLSQMEKEKELLRVFLRVSQMENTLLRRMNLSAFLMVPVQRVTKYPLLLNRLYKVTPYQHKDREALRDAQQKVEMHLEHINQQTKGTGAPTRIWRRISRIWRPLLPAFTSNLLLGFT</sequence>
<evidence type="ECO:0000256" key="2">
    <source>
        <dbReference type="ARBA" id="ARBA00022490"/>
    </source>
</evidence>
<comment type="caution">
    <text evidence="5">The sequence shown here is derived from an EMBL/GenBank/DDBJ whole genome shotgun (WGS) entry which is preliminary data.</text>
</comment>
<feature type="region of interest" description="Disordered" evidence="3">
    <location>
        <begin position="60"/>
        <end position="87"/>
    </location>
</feature>
<reference evidence="5 6" key="1">
    <citation type="journal article" date="2018" name="Gigascience">
        <title>Genomes of trombidid mites reveal novel predicted allergens and laterally-transferred genes associated with secondary metabolism.</title>
        <authorList>
            <person name="Dong X."/>
            <person name="Chaisiri K."/>
            <person name="Xia D."/>
            <person name="Armstrong S.D."/>
            <person name="Fang Y."/>
            <person name="Donnelly M.J."/>
            <person name="Kadowaki T."/>
            <person name="McGarry J.W."/>
            <person name="Darby A.C."/>
            <person name="Makepeace B.L."/>
        </authorList>
    </citation>
    <scope>NUCLEOTIDE SEQUENCE [LARGE SCALE GENOMIC DNA]</scope>
    <source>
        <strain evidence="5">UoL-UT</strain>
    </source>
</reference>
<dbReference type="GO" id="GO:0035025">
    <property type="term" value="P:positive regulation of Rho protein signal transduction"/>
    <property type="evidence" value="ECO:0007669"/>
    <property type="project" value="TreeGrafter"/>
</dbReference>
<evidence type="ECO:0000313" key="5">
    <source>
        <dbReference type="EMBL" id="RWS25318.1"/>
    </source>
</evidence>
<feature type="compositionally biased region" description="Low complexity" evidence="3">
    <location>
        <begin position="60"/>
        <end position="82"/>
    </location>
</feature>
<comment type="subcellular location">
    <subcellularLocation>
        <location evidence="1">Cytoplasm</location>
    </subcellularLocation>
</comment>
<dbReference type="Pfam" id="PF00621">
    <property type="entry name" value="RhoGEF"/>
    <property type="match status" value="1"/>
</dbReference>
<evidence type="ECO:0000256" key="3">
    <source>
        <dbReference type="SAM" id="MobiDB-lite"/>
    </source>
</evidence>
<dbReference type="PROSITE" id="PS50010">
    <property type="entry name" value="DH_2"/>
    <property type="match status" value="1"/>
</dbReference>
<keyword evidence="6" id="KW-1185">Reference proteome</keyword>
<dbReference type="SUPFAM" id="SSF48065">
    <property type="entry name" value="DBL homology domain (DH-domain)"/>
    <property type="match status" value="1"/>
</dbReference>
<proteinExistence type="predicted"/>
<dbReference type="STRING" id="299467.A0A443SCP3"/>
<dbReference type="GO" id="GO:0005085">
    <property type="term" value="F:guanyl-nucleotide exchange factor activity"/>
    <property type="evidence" value="ECO:0007669"/>
    <property type="project" value="InterPro"/>
</dbReference>